<name>A0A068RTL3_9FUNG</name>
<gene>
    <name evidence="1" type="ORF">LCOR_04426.1</name>
</gene>
<dbReference type="PANTHER" id="PTHR31919:SF1">
    <property type="entry name" value="ZINC FINGERS AND HOMEOBOXES PROTEIN 1, ISOFORM 2"/>
    <property type="match status" value="1"/>
</dbReference>
<evidence type="ECO:0000313" key="1">
    <source>
        <dbReference type="EMBL" id="CDH53015.1"/>
    </source>
</evidence>
<dbReference type="EMBL" id="CBTN010000015">
    <property type="protein sequence ID" value="CDH53015.1"/>
    <property type="molecule type" value="Genomic_DNA"/>
</dbReference>
<comment type="caution">
    <text evidence="1">The sequence shown here is derived from an EMBL/GenBank/DDBJ whole genome shotgun (WGS) entry which is preliminary data.</text>
</comment>
<sequence length="283" mass="33134">MDFNFDDDVFVSKEKRTIPEQEPYTAKEEVDGWFHNFDSYEDLMMQRHGPNQLKSAIEHDYMYKRYEKALDGALKYIELANTEDCKVSATREMSEIAIHCALHLNRLDLAEELTDTKQVSMETGSIFLEARVYAACPHRQDDAVSAIVRYQKLRKQDYQAWRLLATIMRCNDDQSMRNHIAKLAIERAIRIMTSSRWALNIPVVKKRYERELATLQSILHDIPGGDASKFLAWMMEEPLTDERMVQAGLTMFKPDDIDFIFRQAAKYSDQETEEDKERNAREL</sequence>
<dbReference type="PANTHER" id="PTHR31919">
    <property type="entry name" value="ZINC FINGERS AND HOMEOBOXES PROTEIN 1, ISOFORM 2"/>
    <property type="match status" value="1"/>
</dbReference>
<accession>A0A068RTL3</accession>
<organism evidence="1 2">
    <name type="scientific">Lichtheimia corymbifera JMRC:FSU:9682</name>
    <dbReference type="NCBI Taxonomy" id="1263082"/>
    <lineage>
        <taxon>Eukaryota</taxon>
        <taxon>Fungi</taxon>
        <taxon>Fungi incertae sedis</taxon>
        <taxon>Mucoromycota</taxon>
        <taxon>Mucoromycotina</taxon>
        <taxon>Mucoromycetes</taxon>
        <taxon>Mucorales</taxon>
        <taxon>Lichtheimiaceae</taxon>
        <taxon>Lichtheimia</taxon>
    </lineage>
</organism>
<dbReference type="InterPro" id="IPR041404">
    <property type="entry name" value="DUF5588"/>
</dbReference>
<proteinExistence type="predicted"/>
<evidence type="ECO:0000313" key="2">
    <source>
        <dbReference type="Proteomes" id="UP000027586"/>
    </source>
</evidence>
<dbReference type="OrthoDB" id="2124108at2759"/>
<dbReference type="Proteomes" id="UP000027586">
    <property type="component" value="Unassembled WGS sequence"/>
</dbReference>
<dbReference type="VEuPathDB" id="FungiDB:LCOR_04426.1"/>
<dbReference type="AlphaFoldDB" id="A0A068RTL3"/>
<reference evidence="1" key="1">
    <citation type="submission" date="2013-08" db="EMBL/GenBank/DDBJ databases">
        <title>Gene expansion shapes genome architecture in the human pathogen Lichtheimia corymbifera: an evolutionary genomics analysis in the ancient terrestrial Mucorales (Mucoromycotina).</title>
        <authorList>
            <person name="Schwartze V.U."/>
            <person name="Winter S."/>
            <person name="Shelest E."/>
            <person name="Marcet-Houben M."/>
            <person name="Horn F."/>
            <person name="Wehner S."/>
            <person name="Hoffmann K."/>
            <person name="Riege K."/>
            <person name="Sammeth M."/>
            <person name="Nowrousian M."/>
            <person name="Valiante V."/>
            <person name="Linde J."/>
            <person name="Jacobsen I.D."/>
            <person name="Marz M."/>
            <person name="Brakhage A.A."/>
            <person name="Gabaldon T."/>
            <person name="Bocker S."/>
            <person name="Voigt K."/>
        </authorList>
    </citation>
    <scope>NUCLEOTIDE SEQUENCE [LARGE SCALE GENOMIC DNA]</scope>
    <source>
        <strain evidence="1">FSU 9682</strain>
    </source>
</reference>
<protein>
    <submittedName>
        <fullName evidence="1">Uncharacterized protein</fullName>
    </submittedName>
</protein>
<keyword evidence="2" id="KW-1185">Reference proteome</keyword>